<accession>A0A934ILR2</accession>
<reference evidence="1" key="1">
    <citation type="submission" date="2020-12" db="EMBL/GenBank/DDBJ databases">
        <title>Bacterial taxonomy.</title>
        <authorList>
            <person name="Pan X."/>
        </authorList>
    </citation>
    <scope>NUCLEOTIDE SEQUENCE</scope>
    <source>
        <strain evidence="1">KCTC 52957</strain>
    </source>
</reference>
<keyword evidence="2" id="KW-1185">Reference proteome</keyword>
<dbReference type="EMBL" id="JAEKPD010000022">
    <property type="protein sequence ID" value="MBJ3764354.1"/>
    <property type="molecule type" value="Genomic_DNA"/>
</dbReference>
<evidence type="ECO:0008006" key="3">
    <source>
        <dbReference type="Google" id="ProtNLM"/>
    </source>
</evidence>
<organism evidence="1 2">
    <name type="scientific">Palleronia pontilimi</name>
    <dbReference type="NCBI Taxonomy" id="1964209"/>
    <lineage>
        <taxon>Bacteria</taxon>
        <taxon>Pseudomonadati</taxon>
        <taxon>Pseudomonadota</taxon>
        <taxon>Alphaproteobacteria</taxon>
        <taxon>Rhodobacterales</taxon>
        <taxon>Roseobacteraceae</taxon>
        <taxon>Palleronia</taxon>
    </lineage>
</organism>
<proteinExistence type="predicted"/>
<evidence type="ECO:0000313" key="2">
    <source>
        <dbReference type="Proteomes" id="UP000642488"/>
    </source>
</evidence>
<comment type="caution">
    <text evidence="1">The sequence shown here is derived from an EMBL/GenBank/DDBJ whole genome shotgun (WGS) entry which is preliminary data.</text>
</comment>
<name>A0A934ILR2_9RHOB</name>
<dbReference type="AlphaFoldDB" id="A0A934ILR2"/>
<dbReference type="SUPFAM" id="SSF52540">
    <property type="entry name" value="P-loop containing nucleoside triphosphate hydrolases"/>
    <property type="match status" value="1"/>
</dbReference>
<dbReference type="InterPro" id="IPR027417">
    <property type="entry name" value="P-loop_NTPase"/>
</dbReference>
<dbReference type="Proteomes" id="UP000642488">
    <property type="component" value="Unassembled WGS sequence"/>
</dbReference>
<evidence type="ECO:0000313" key="1">
    <source>
        <dbReference type="EMBL" id="MBJ3764354.1"/>
    </source>
</evidence>
<sequence length="222" mass="25757">MTLLNSHRQIDCSGEQFNPYAVVNVSDKKRDIDTVLSRDAAPEEHMNAFFAEAETRKVERVGFKFMLGHNIRVLDHLLKTPDVTLIYVHRDNKLAQVSSWIKASSERKWAQNTVDEHVSKKIQVAPRKVSHIWHEYATTDALFSRVFEDLPHHKIKLEYRELFAPGFNERICGFLGVQPDRKMKSPLVKQGSNNILDRFQNPKAIENYFTTIGRADWLEPEL</sequence>
<gene>
    <name evidence="1" type="ORF">ILP92_16560</name>
</gene>
<dbReference type="Gene3D" id="3.40.50.300">
    <property type="entry name" value="P-loop containing nucleotide triphosphate hydrolases"/>
    <property type="match status" value="1"/>
</dbReference>
<protein>
    <recommendedName>
        <fullName evidence="3">Sulfotransferase domain-containing protein</fullName>
    </recommendedName>
</protein>